<name>A0A0A8ZMJ6_ARUDO</name>
<dbReference type="EMBL" id="GBRH01258962">
    <property type="protein sequence ID" value="JAD38933.1"/>
    <property type="molecule type" value="Transcribed_RNA"/>
</dbReference>
<accession>A0A0A8ZMJ6</accession>
<protein>
    <submittedName>
        <fullName evidence="2">Uncharacterized protein</fullName>
    </submittedName>
</protein>
<organism evidence="2">
    <name type="scientific">Arundo donax</name>
    <name type="common">Giant reed</name>
    <name type="synonym">Donax arundinaceus</name>
    <dbReference type="NCBI Taxonomy" id="35708"/>
    <lineage>
        <taxon>Eukaryota</taxon>
        <taxon>Viridiplantae</taxon>
        <taxon>Streptophyta</taxon>
        <taxon>Embryophyta</taxon>
        <taxon>Tracheophyta</taxon>
        <taxon>Spermatophyta</taxon>
        <taxon>Magnoliopsida</taxon>
        <taxon>Liliopsida</taxon>
        <taxon>Poales</taxon>
        <taxon>Poaceae</taxon>
        <taxon>PACMAD clade</taxon>
        <taxon>Arundinoideae</taxon>
        <taxon>Arundineae</taxon>
        <taxon>Arundo</taxon>
    </lineage>
</organism>
<reference evidence="2" key="1">
    <citation type="submission" date="2014-09" db="EMBL/GenBank/DDBJ databases">
        <authorList>
            <person name="Magalhaes I.L.F."/>
            <person name="Oliveira U."/>
            <person name="Santos F.R."/>
            <person name="Vidigal T.H.D.A."/>
            <person name="Brescovit A.D."/>
            <person name="Santos A.J."/>
        </authorList>
    </citation>
    <scope>NUCLEOTIDE SEQUENCE</scope>
    <source>
        <tissue evidence="2">Shoot tissue taken approximately 20 cm above the soil surface</tissue>
    </source>
</reference>
<sequence length="83" mass="8507">MPAALRATTRAFFFPPSSGGGAFLVIPLARMSLDAFSGSVQGWHTASSTPPSPPPVPQSALEPGMMSQGQLRLGAQAPGMVLL</sequence>
<feature type="region of interest" description="Disordered" evidence="1">
    <location>
        <begin position="40"/>
        <end position="63"/>
    </location>
</feature>
<evidence type="ECO:0000313" key="2">
    <source>
        <dbReference type="EMBL" id="JAD38933.1"/>
    </source>
</evidence>
<evidence type="ECO:0000256" key="1">
    <source>
        <dbReference type="SAM" id="MobiDB-lite"/>
    </source>
</evidence>
<dbReference type="AlphaFoldDB" id="A0A0A8ZMJ6"/>
<proteinExistence type="predicted"/>
<reference evidence="2" key="2">
    <citation type="journal article" date="2015" name="Data Brief">
        <title>Shoot transcriptome of the giant reed, Arundo donax.</title>
        <authorList>
            <person name="Barrero R.A."/>
            <person name="Guerrero F.D."/>
            <person name="Moolhuijzen P."/>
            <person name="Goolsby J.A."/>
            <person name="Tidwell J."/>
            <person name="Bellgard S.E."/>
            <person name="Bellgard M.I."/>
        </authorList>
    </citation>
    <scope>NUCLEOTIDE SEQUENCE</scope>
    <source>
        <tissue evidence="2">Shoot tissue taken approximately 20 cm above the soil surface</tissue>
    </source>
</reference>